<dbReference type="UniPathway" id="UPA00219"/>
<evidence type="ECO:0000256" key="1">
    <source>
        <dbReference type="ARBA" id="ARBA00022490"/>
    </source>
</evidence>
<dbReference type="Gene3D" id="3.90.190.20">
    <property type="entry name" value="Mur ligase, C-terminal domain"/>
    <property type="match status" value="1"/>
</dbReference>
<evidence type="ECO:0000259" key="14">
    <source>
        <dbReference type="Pfam" id="PF08245"/>
    </source>
</evidence>
<dbReference type="InterPro" id="IPR005863">
    <property type="entry name" value="UDP-N-AcMur_synth"/>
</dbReference>
<dbReference type="PANTHER" id="PTHR43024:SF1">
    <property type="entry name" value="UDP-N-ACETYLMURAMOYL-TRIPEPTIDE--D-ALANYL-D-ALANINE LIGASE"/>
    <property type="match status" value="1"/>
</dbReference>
<dbReference type="InterPro" id="IPR036615">
    <property type="entry name" value="Mur_ligase_C_dom_sf"/>
</dbReference>
<dbReference type="Gene3D" id="3.40.1190.10">
    <property type="entry name" value="Mur-like, catalytic domain"/>
    <property type="match status" value="1"/>
</dbReference>
<dbReference type="GO" id="GO:0047480">
    <property type="term" value="F:UDP-N-acetylmuramoyl-tripeptide-D-alanyl-D-alanine ligase activity"/>
    <property type="evidence" value="ECO:0007669"/>
    <property type="project" value="UniProtKB-UniRule"/>
</dbReference>
<keyword evidence="5 10" id="KW-0067">ATP-binding</keyword>
<evidence type="ECO:0000256" key="9">
    <source>
        <dbReference type="ARBA" id="ARBA00023316"/>
    </source>
</evidence>
<keyword evidence="3 10" id="KW-0132">Cell division</keyword>
<evidence type="ECO:0000256" key="7">
    <source>
        <dbReference type="ARBA" id="ARBA00022984"/>
    </source>
</evidence>
<dbReference type="SUPFAM" id="SSF53623">
    <property type="entry name" value="MurD-like peptide ligases, catalytic domain"/>
    <property type="match status" value="1"/>
</dbReference>
<feature type="domain" description="Mur ligase central" evidence="14">
    <location>
        <begin position="96"/>
        <end position="281"/>
    </location>
</feature>
<dbReference type="GO" id="GO:0051301">
    <property type="term" value="P:cell division"/>
    <property type="evidence" value="ECO:0007669"/>
    <property type="project" value="UniProtKB-KW"/>
</dbReference>
<dbReference type="InterPro" id="IPR000713">
    <property type="entry name" value="Mur_ligase_N"/>
</dbReference>
<comment type="similarity">
    <text evidence="10">Belongs to the MurCDEF family. MurF subfamily.</text>
</comment>
<comment type="pathway">
    <text evidence="10 11">Cell wall biogenesis; peptidoglycan biosynthesis.</text>
</comment>
<dbReference type="SUPFAM" id="SSF53244">
    <property type="entry name" value="MurD-like peptide ligases, peptide-binding domain"/>
    <property type="match status" value="1"/>
</dbReference>
<keyword evidence="7 10" id="KW-0573">Peptidoglycan synthesis</keyword>
<evidence type="ECO:0000256" key="11">
    <source>
        <dbReference type="RuleBase" id="RU004136"/>
    </source>
</evidence>
<dbReference type="InterPro" id="IPR004101">
    <property type="entry name" value="Mur_ligase_C"/>
</dbReference>
<reference evidence="15 16" key="1">
    <citation type="submission" date="2016-07" db="EMBL/GenBank/DDBJ databases">
        <title>Genome of Pelobium manganitolerans.</title>
        <authorList>
            <person name="Wu S."/>
            <person name="Wang G."/>
        </authorList>
    </citation>
    <scope>NUCLEOTIDE SEQUENCE [LARGE SCALE GENOMIC DNA]</scope>
    <source>
        <strain evidence="15 16">YS-25</strain>
    </source>
</reference>
<evidence type="ECO:0000256" key="4">
    <source>
        <dbReference type="ARBA" id="ARBA00022741"/>
    </source>
</evidence>
<name>A0A419S8N9_9SPHI</name>
<proteinExistence type="inferred from homology"/>
<gene>
    <name evidence="10" type="primary">murF</name>
    <name evidence="15" type="ORF">BCY91_15635</name>
</gene>
<keyword evidence="4 10" id="KW-0547">Nucleotide-binding</keyword>
<accession>A0A419S8N9</accession>
<dbReference type="GO" id="GO:0009252">
    <property type="term" value="P:peptidoglycan biosynthetic process"/>
    <property type="evidence" value="ECO:0007669"/>
    <property type="project" value="UniProtKB-UniRule"/>
</dbReference>
<feature type="domain" description="Mur ligase C-terminal" evidence="13">
    <location>
        <begin position="305"/>
        <end position="421"/>
    </location>
</feature>
<dbReference type="GO" id="GO:0008360">
    <property type="term" value="P:regulation of cell shape"/>
    <property type="evidence" value="ECO:0007669"/>
    <property type="project" value="UniProtKB-KW"/>
</dbReference>
<dbReference type="Pfam" id="PF08245">
    <property type="entry name" value="Mur_ligase_M"/>
    <property type="match status" value="1"/>
</dbReference>
<protein>
    <recommendedName>
        <fullName evidence="10 11">UDP-N-acetylmuramoyl-tripeptide--D-alanyl-D-alanine ligase</fullName>
        <ecNumber evidence="10 11">6.3.2.10</ecNumber>
    </recommendedName>
    <alternativeName>
        <fullName evidence="10">D-alanyl-D-alanine-adding enzyme</fullName>
    </alternativeName>
</protein>
<evidence type="ECO:0000256" key="6">
    <source>
        <dbReference type="ARBA" id="ARBA00022960"/>
    </source>
</evidence>
<dbReference type="Pfam" id="PF01225">
    <property type="entry name" value="Mur_ligase"/>
    <property type="match status" value="1"/>
</dbReference>
<keyword evidence="6 10" id="KW-0133">Cell shape</keyword>
<dbReference type="Proteomes" id="UP000283433">
    <property type="component" value="Unassembled WGS sequence"/>
</dbReference>
<dbReference type="GO" id="GO:0005737">
    <property type="term" value="C:cytoplasm"/>
    <property type="evidence" value="ECO:0007669"/>
    <property type="project" value="UniProtKB-SubCell"/>
</dbReference>
<dbReference type="EMBL" id="MBTA01000005">
    <property type="protein sequence ID" value="RKD18233.1"/>
    <property type="molecule type" value="Genomic_DNA"/>
</dbReference>
<keyword evidence="1 10" id="KW-0963">Cytoplasm</keyword>
<dbReference type="GO" id="GO:0005524">
    <property type="term" value="F:ATP binding"/>
    <property type="evidence" value="ECO:0007669"/>
    <property type="project" value="UniProtKB-UniRule"/>
</dbReference>
<dbReference type="HAMAP" id="MF_02019">
    <property type="entry name" value="MurF"/>
    <property type="match status" value="1"/>
</dbReference>
<comment type="subcellular location">
    <subcellularLocation>
        <location evidence="10 11">Cytoplasm</location>
    </subcellularLocation>
</comment>
<evidence type="ECO:0000313" key="16">
    <source>
        <dbReference type="Proteomes" id="UP000283433"/>
    </source>
</evidence>
<evidence type="ECO:0000259" key="13">
    <source>
        <dbReference type="Pfam" id="PF02875"/>
    </source>
</evidence>
<dbReference type="InterPro" id="IPR051046">
    <property type="entry name" value="MurCDEF_CellWall_CoF430Synth"/>
</dbReference>
<keyword evidence="16" id="KW-1185">Reference proteome</keyword>
<evidence type="ECO:0000256" key="8">
    <source>
        <dbReference type="ARBA" id="ARBA00023306"/>
    </source>
</evidence>
<dbReference type="GO" id="GO:0008766">
    <property type="term" value="F:UDP-N-acetylmuramoylalanyl-D-glutamyl-2,6-diaminopimelate-D-alanyl-D-alanine ligase activity"/>
    <property type="evidence" value="ECO:0007669"/>
    <property type="project" value="RHEA"/>
</dbReference>
<dbReference type="InterPro" id="IPR013221">
    <property type="entry name" value="Mur_ligase_cen"/>
</dbReference>
<feature type="binding site" evidence="10">
    <location>
        <begin position="97"/>
        <end position="103"/>
    </location>
    <ligand>
        <name>ATP</name>
        <dbReference type="ChEBI" id="CHEBI:30616"/>
    </ligand>
</feature>
<dbReference type="AlphaFoldDB" id="A0A419S8N9"/>
<dbReference type="InterPro" id="IPR035911">
    <property type="entry name" value="MurE/MurF_N"/>
</dbReference>
<dbReference type="PANTHER" id="PTHR43024">
    <property type="entry name" value="UDP-N-ACETYLMURAMOYL-TRIPEPTIDE--D-ALANYL-D-ALANINE LIGASE"/>
    <property type="match status" value="1"/>
</dbReference>
<dbReference type="RefSeq" id="WP_120180951.1">
    <property type="nucleotide sequence ID" value="NZ_MBTA01000005.1"/>
</dbReference>
<dbReference type="Gene3D" id="3.40.1390.10">
    <property type="entry name" value="MurE/MurF, N-terminal domain"/>
    <property type="match status" value="1"/>
</dbReference>
<evidence type="ECO:0000256" key="5">
    <source>
        <dbReference type="ARBA" id="ARBA00022840"/>
    </source>
</evidence>
<dbReference type="OrthoDB" id="9801978at2"/>
<comment type="function">
    <text evidence="10 11">Involved in cell wall formation. Catalyzes the final step in the synthesis of UDP-N-acetylmuramoyl-pentapeptide, the precursor of murein.</text>
</comment>
<comment type="catalytic activity">
    <reaction evidence="10 11">
        <text>D-alanyl-D-alanine + UDP-N-acetyl-alpha-D-muramoyl-L-alanyl-gamma-D-glutamyl-meso-2,6-diaminopimelate + ATP = UDP-N-acetyl-alpha-D-muramoyl-L-alanyl-gamma-D-glutamyl-meso-2,6-diaminopimeloyl-D-alanyl-D-alanine + ADP + phosphate + H(+)</text>
        <dbReference type="Rhea" id="RHEA:28374"/>
        <dbReference type="ChEBI" id="CHEBI:15378"/>
        <dbReference type="ChEBI" id="CHEBI:30616"/>
        <dbReference type="ChEBI" id="CHEBI:43474"/>
        <dbReference type="ChEBI" id="CHEBI:57822"/>
        <dbReference type="ChEBI" id="CHEBI:61386"/>
        <dbReference type="ChEBI" id="CHEBI:83905"/>
        <dbReference type="ChEBI" id="CHEBI:456216"/>
        <dbReference type="EC" id="6.3.2.10"/>
    </reaction>
</comment>
<evidence type="ECO:0000256" key="3">
    <source>
        <dbReference type="ARBA" id="ARBA00022618"/>
    </source>
</evidence>
<organism evidence="15 16">
    <name type="scientific">Pelobium manganitolerans</name>
    <dbReference type="NCBI Taxonomy" id="1842495"/>
    <lineage>
        <taxon>Bacteria</taxon>
        <taxon>Pseudomonadati</taxon>
        <taxon>Bacteroidota</taxon>
        <taxon>Sphingobacteriia</taxon>
        <taxon>Sphingobacteriales</taxon>
        <taxon>Sphingobacteriaceae</taxon>
        <taxon>Pelobium</taxon>
    </lineage>
</organism>
<evidence type="ECO:0000259" key="12">
    <source>
        <dbReference type="Pfam" id="PF01225"/>
    </source>
</evidence>
<keyword evidence="8 10" id="KW-0131">Cell cycle</keyword>
<evidence type="ECO:0000313" key="15">
    <source>
        <dbReference type="EMBL" id="RKD18233.1"/>
    </source>
</evidence>
<dbReference type="NCBIfam" id="TIGR01143">
    <property type="entry name" value="murF"/>
    <property type="match status" value="1"/>
</dbReference>
<comment type="caution">
    <text evidence="15">The sequence shown here is derived from an EMBL/GenBank/DDBJ whole genome shotgun (WGS) entry which is preliminary data.</text>
</comment>
<dbReference type="InterPro" id="IPR036565">
    <property type="entry name" value="Mur-like_cat_sf"/>
</dbReference>
<sequence>MSIPELYQYYLSFPNICTDTRKIERNSLFFALRGENFDANAFAEQALEKGAAYAVIDNPDFKKSEKYLLVEDSLSTLQQLARYHRQQLKIPVIGLTGSNGKTTTKELINSVLSQKFKTLATKGNLNNHIGVPLTLLEIGNDVELAIVEMGANHQKEIELLCSICEPTHGLITNIGKAHLEGFGGIEGVKQGKGELYDFLQAHQGTVFVNDDSPALNEMLKTRNFVKLVKYGTDASNQVMGELLSNEPYLKIRWTYPRGTFEVQSQLTGIYNFENILGAIAIGLDFDLSPAQINAGISNYAPKNNRSQISKTEKNTVIGDYYNANPSSMVLAIDNIAQLKATKKVLILGDMFEVGESTAQEHLNVIRKALAYPFTQVIFIGKHFKEASSQVNALFFTDTDEAYNHLKHQRIEDSLVLVKGSRGMRLEKLMELL</sequence>
<evidence type="ECO:0000256" key="10">
    <source>
        <dbReference type="HAMAP-Rule" id="MF_02019"/>
    </source>
</evidence>
<feature type="domain" description="Mur ligase N-terminal catalytic" evidence="12">
    <location>
        <begin position="16"/>
        <end position="60"/>
    </location>
</feature>
<dbReference type="Pfam" id="PF02875">
    <property type="entry name" value="Mur_ligase_C"/>
    <property type="match status" value="1"/>
</dbReference>
<dbReference type="EC" id="6.3.2.10" evidence="10 11"/>
<keyword evidence="2 10" id="KW-0436">Ligase</keyword>
<evidence type="ECO:0000256" key="2">
    <source>
        <dbReference type="ARBA" id="ARBA00022598"/>
    </source>
</evidence>
<dbReference type="GO" id="GO:0071555">
    <property type="term" value="P:cell wall organization"/>
    <property type="evidence" value="ECO:0007669"/>
    <property type="project" value="UniProtKB-KW"/>
</dbReference>
<keyword evidence="9 10" id="KW-0961">Cell wall biogenesis/degradation</keyword>
<dbReference type="SUPFAM" id="SSF63418">
    <property type="entry name" value="MurE/MurF N-terminal domain"/>
    <property type="match status" value="1"/>
</dbReference>